<dbReference type="EMBL" id="PVTF01000010">
    <property type="protein sequence ID" value="PRY37511.1"/>
    <property type="molecule type" value="Genomic_DNA"/>
</dbReference>
<dbReference type="RefSeq" id="WP_106191878.1">
    <property type="nucleotide sequence ID" value="NZ_PVTF01000010.1"/>
</dbReference>
<keyword evidence="2" id="KW-1185">Reference proteome</keyword>
<sequence>MDLRELLPDTPIEAETRYLRVRGRVVEVVSASAEAIVLLADTFHPSGVFDVLDVTGEVDGTGPALAVHDRVVPLPEVRALLDAASKAGRGGKFEITRNRFLPRYDLAGGTVFELQDANSDEPSALVRTGSRLTLVRAPSRLGHRWLTRVIRDVATRYAIADGSFILHSSAFTYDGGAYLVIGDSGAGKSTTAIALARLLRESGWMGNDRMHLDGAGDGYRVTACPVPLGINKGSLDVMGVDDHASWALHAGLPAAGSDWDQLHGEDKLKMSSREVERYLGVEVVAAAPLAGVIFPRVAPGEPYAFERATPEHAREVLTRNCFSVYDNVYGEDWLELPVDRHVPPPSVSEVLEHLGGLPMLRCSMGNAEDVASLAADLVAVLGG</sequence>
<evidence type="ECO:0000313" key="2">
    <source>
        <dbReference type="Proteomes" id="UP000239494"/>
    </source>
</evidence>
<comment type="caution">
    <text evidence="1">The sequence shown here is derived from an EMBL/GenBank/DDBJ whole genome shotgun (WGS) entry which is preliminary data.</text>
</comment>
<protein>
    <recommendedName>
        <fullName evidence="3">Hpr(Ser) kinase/phosphatase</fullName>
    </recommendedName>
</protein>
<gene>
    <name evidence="1" type="ORF">CLV43_110323</name>
</gene>
<dbReference type="InterPro" id="IPR027417">
    <property type="entry name" value="P-loop_NTPase"/>
</dbReference>
<dbReference type="AlphaFoldDB" id="A0A2T0SVR6"/>
<evidence type="ECO:0000313" key="1">
    <source>
        <dbReference type="EMBL" id="PRY37511.1"/>
    </source>
</evidence>
<evidence type="ECO:0008006" key="3">
    <source>
        <dbReference type="Google" id="ProtNLM"/>
    </source>
</evidence>
<accession>A0A2T0SVR6</accession>
<reference evidence="1 2" key="1">
    <citation type="submission" date="2018-03" db="EMBL/GenBank/DDBJ databases">
        <title>Genomic Encyclopedia of Archaeal and Bacterial Type Strains, Phase II (KMG-II): from individual species to whole genera.</title>
        <authorList>
            <person name="Goeker M."/>
        </authorList>
    </citation>
    <scope>NUCLEOTIDE SEQUENCE [LARGE SCALE GENOMIC DNA]</scope>
    <source>
        <strain evidence="1 2">DSM 44720</strain>
    </source>
</reference>
<dbReference type="SUPFAM" id="SSF53795">
    <property type="entry name" value="PEP carboxykinase-like"/>
    <property type="match status" value="1"/>
</dbReference>
<organism evidence="1 2">
    <name type="scientific">Umezawaea tangerina</name>
    <dbReference type="NCBI Taxonomy" id="84725"/>
    <lineage>
        <taxon>Bacteria</taxon>
        <taxon>Bacillati</taxon>
        <taxon>Actinomycetota</taxon>
        <taxon>Actinomycetes</taxon>
        <taxon>Pseudonocardiales</taxon>
        <taxon>Pseudonocardiaceae</taxon>
        <taxon>Umezawaea</taxon>
    </lineage>
</organism>
<dbReference type="Gene3D" id="3.40.50.300">
    <property type="entry name" value="P-loop containing nucleotide triphosphate hydrolases"/>
    <property type="match status" value="1"/>
</dbReference>
<proteinExistence type="predicted"/>
<dbReference type="OrthoDB" id="5430844at2"/>
<name>A0A2T0SVR6_9PSEU</name>
<dbReference type="Proteomes" id="UP000239494">
    <property type="component" value="Unassembled WGS sequence"/>
</dbReference>